<evidence type="ECO:0000256" key="10">
    <source>
        <dbReference type="SAM" id="MobiDB-lite"/>
    </source>
</evidence>
<dbReference type="GO" id="GO:0005634">
    <property type="term" value="C:nucleus"/>
    <property type="evidence" value="ECO:0007669"/>
    <property type="project" value="UniProtKB-SubCell"/>
</dbReference>
<evidence type="ECO:0000256" key="3">
    <source>
        <dbReference type="ARBA" id="ARBA00022763"/>
    </source>
</evidence>
<dbReference type="InterPro" id="IPR048960">
    <property type="entry name" value="POLQ-like_helical"/>
</dbReference>
<feature type="region of interest" description="Disordered" evidence="10">
    <location>
        <begin position="211"/>
        <end position="246"/>
    </location>
</feature>
<dbReference type="PROSITE" id="PS51192">
    <property type="entry name" value="HELICASE_ATP_BIND_1"/>
    <property type="match status" value="1"/>
</dbReference>
<dbReference type="SUPFAM" id="SSF52540">
    <property type="entry name" value="P-loop containing nucleoside triphosphate hydrolases"/>
    <property type="match status" value="1"/>
</dbReference>
<comment type="catalytic activity">
    <reaction evidence="9">
        <text>ATP + H2O = ADP + phosphate + H(+)</text>
        <dbReference type="Rhea" id="RHEA:13065"/>
        <dbReference type="ChEBI" id="CHEBI:15377"/>
        <dbReference type="ChEBI" id="CHEBI:15378"/>
        <dbReference type="ChEBI" id="CHEBI:30616"/>
        <dbReference type="ChEBI" id="CHEBI:43474"/>
        <dbReference type="ChEBI" id="CHEBI:456216"/>
        <dbReference type="EC" id="5.6.2.4"/>
    </reaction>
</comment>
<dbReference type="GO" id="GO:0043138">
    <property type="term" value="F:3'-5' DNA helicase activity"/>
    <property type="evidence" value="ECO:0007669"/>
    <property type="project" value="UniProtKB-EC"/>
</dbReference>
<dbReference type="AlphaFoldDB" id="U4L1M5"/>
<feature type="compositionally biased region" description="Basic and acidic residues" evidence="10">
    <location>
        <begin position="7"/>
        <end position="22"/>
    </location>
</feature>
<dbReference type="GO" id="GO:0006281">
    <property type="term" value="P:DNA repair"/>
    <property type="evidence" value="ECO:0007669"/>
    <property type="project" value="UniProtKB-KW"/>
</dbReference>
<evidence type="ECO:0000313" key="13">
    <source>
        <dbReference type="EMBL" id="CCX09336.1"/>
    </source>
</evidence>
<feature type="compositionally biased region" description="Basic and acidic residues" evidence="10">
    <location>
        <begin position="49"/>
        <end position="58"/>
    </location>
</feature>
<dbReference type="STRING" id="1076935.U4L1M5"/>
<dbReference type="PANTHER" id="PTHR47961">
    <property type="entry name" value="DNA POLYMERASE THETA, PUTATIVE (AFU_ORTHOLOGUE AFUA_1G05260)-RELATED"/>
    <property type="match status" value="1"/>
</dbReference>
<evidence type="ECO:0000256" key="4">
    <source>
        <dbReference type="ARBA" id="ARBA00022801"/>
    </source>
</evidence>
<dbReference type="SUPFAM" id="SSF46785">
    <property type="entry name" value="Winged helix' DNA-binding domain"/>
    <property type="match status" value="1"/>
</dbReference>
<evidence type="ECO:0000256" key="8">
    <source>
        <dbReference type="ARBA" id="ARBA00023242"/>
    </source>
</evidence>
<dbReference type="eggNOG" id="KOG0950">
    <property type="taxonomic scope" value="Eukaryota"/>
</dbReference>
<evidence type="ECO:0000259" key="12">
    <source>
        <dbReference type="PROSITE" id="PS51194"/>
    </source>
</evidence>
<evidence type="ECO:0000256" key="9">
    <source>
        <dbReference type="ARBA" id="ARBA00048988"/>
    </source>
</evidence>
<dbReference type="OrthoDB" id="2320933at2759"/>
<dbReference type="Pfam" id="PF00270">
    <property type="entry name" value="DEAD"/>
    <property type="match status" value="1"/>
</dbReference>
<keyword evidence="3" id="KW-0227">DNA damage</keyword>
<dbReference type="InterPro" id="IPR050474">
    <property type="entry name" value="Hel308_SKI2-like"/>
</dbReference>
<dbReference type="InterPro" id="IPR001650">
    <property type="entry name" value="Helicase_C-like"/>
</dbReference>
<evidence type="ECO:0000259" key="11">
    <source>
        <dbReference type="PROSITE" id="PS51192"/>
    </source>
</evidence>
<name>U4L1M5_PYROM</name>
<dbReference type="Gene3D" id="3.40.50.300">
    <property type="entry name" value="P-loop containing nucleotide triphosphate hydrolases"/>
    <property type="match status" value="2"/>
</dbReference>
<comment type="subcellular location">
    <subcellularLocation>
        <location evidence="1">Nucleus</location>
    </subcellularLocation>
</comment>
<dbReference type="CDD" id="cd18795">
    <property type="entry name" value="SF2_C_Ski2"/>
    <property type="match status" value="1"/>
</dbReference>
<dbReference type="CDD" id="cd18026">
    <property type="entry name" value="DEXHc_POLQ-like"/>
    <property type="match status" value="1"/>
</dbReference>
<keyword evidence="2" id="KW-0547">Nucleotide-binding</keyword>
<keyword evidence="4" id="KW-0378">Hydrolase</keyword>
<feature type="region of interest" description="Disordered" evidence="10">
    <location>
        <begin position="1"/>
        <end position="59"/>
    </location>
</feature>
<evidence type="ECO:0000256" key="2">
    <source>
        <dbReference type="ARBA" id="ARBA00022741"/>
    </source>
</evidence>
<sequence length="1104" mass="120545">MVFQRRLTTEERLRLRENESKSSAKAKRSSTTADLASVDETSGPTAKRAQTDRPELRFSEPAIPAAAAISAAYQPYKPYRRISGAEYYATFDQTFDEIDAGNDPPVNVAPPSAPIPAVRKSYAPTPPTGSLTAPVQGKYPIAPVKSEPHPGLSKATPNRPANIVVNGQTIPRASTGPSKLSKVSYVGQECPKETPVSQLAMYGLLPQTAQGPSTVANTPAIPKPVSAPKVATPSKSNPLAPPKRPRVSYVGRALPRLEDTPISQLALLTEAELLAAKQAEMLAAPALPLSEIIAPAVPQIATQYAAPDYLGNEVTPWVATPGPYDNPTSTAAPLPIPPVARSDNELSISHPKWGLVDEIVSGFAAAKVQEMYPWQSECLSMPEVLQGDSNLVYTAPTSAGKSLVADVLMAKRVLEDRKKALIVVPYVSIVQEKTKFLEGVFRGIRVPVGKRWRDTAVVGYHSGARIRTRWKDIDVAVCTLERANALVNAAIEERTIDYLGLVVFDELHMVDDEHRGFMLEILAAKLLCLGQRVQIVGMSATLSNPDTLGKWLKAQVYECSFRPIELDEHIAFENGVFSINFAKQRDLPISDKKDMKDPVTNAAIMLAQECASSGHGVLIFCESRAKCEDLAVLMRRYIPRAPPEIEEQRRDILTELGTTAVGLDTVLEKTIPAGIAFHHAGLTTEERDIVTAAYHDGTVKIIFCTATMAAGVNLPARRVIIMPHQGRDFVTATTLQQMRGRAGRKGKDTTGETFILVREEDVGPLTKILTQPLPTVKSALLASDTTRLSRAILEVIATHLATSPGNILDFICSTLLYQTQPESTSETLLDQLLSELTNQKLIQPDEFGYYTPTTLGRATVTAGLTPSDGLFLHTELSLALRAFNLETDLHICYHFTPLHLTSALTIDPLHLRKLLESLDEPSLRAALFCGVQPSAISRLKPVDNRIHQRFYVSLMLRQIINETPVHAVAAEFGVARGFVQQLAGTCKSWAVTLASFCEVMGWTGLKVLMGCYSGRLEGGVREELMGLSRLPGVKSVVARRLWERGLKRVEAVAEAEVAVIVEVLEQALPKKVQGAGERLRRRAEGIKKAAQRLVELEQRDWEEE</sequence>
<feature type="domain" description="Helicase C-terminal" evidence="12">
    <location>
        <begin position="598"/>
        <end position="811"/>
    </location>
</feature>
<organism evidence="13 14">
    <name type="scientific">Pyronema omphalodes (strain CBS 100304)</name>
    <name type="common">Pyronema confluens</name>
    <dbReference type="NCBI Taxonomy" id="1076935"/>
    <lineage>
        <taxon>Eukaryota</taxon>
        <taxon>Fungi</taxon>
        <taxon>Dikarya</taxon>
        <taxon>Ascomycota</taxon>
        <taxon>Pezizomycotina</taxon>
        <taxon>Pezizomycetes</taxon>
        <taxon>Pezizales</taxon>
        <taxon>Pyronemataceae</taxon>
        <taxon>Pyronema</taxon>
    </lineage>
</organism>
<dbReference type="Pfam" id="PF00271">
    <property type="entry name" value="Helicase_C"/>
    <property type="match status" value="1"/>
</dbReference>
<dbReference type="Pfam" id="PF25453">
    <property type="entry name" value="DUF7898"/>
    <property type="match status" value="1"/>
</dbReference>
<dbReference type="GO" id="GO:0005524">
    <property type="term" value="F:ATP binding"/>
    <property type="evidence" value="ECO:0007669"/>
    <property type="project" value="UniProtKB-KW"/>
</dbReference>
<dbReference type="GO" id="GO:0016787">
    <property type="term" value="F:hydrolase activity"/>
    <property type="evidence" value="ECO:0007669"/>
    <property type="project" value="UniProtKB-KW"/>
</dbReference>
<gene>
    <name evidence="13" type="ORF">PCON_08929</name>
</gene>
<dbReference type="PROSITE" id="PS51194">
    <property type="entry name" value="HELICASE_CTER"/>
    <property type="match status" value="1"/>
</dbReference>
<dbReference type="InterPro" id="IPR036390">
    <property type="entry name" value="WH_DNA-bd_sf"/>
</dbReference>
<proteinExistence type="predicted"/>
<evidence type="ECO:0000256" key="7">
    <source>
        <dbReference type="ARBA" id="ARBA00023204"/>
    </source>
</evidence>
<keyword evidence="8" id="KW-0539">Nucleus</keyword>
<protein>
    <submittedName>
        <fullName evidence="13">Similar to DNA polymerase theta acc. no. O75417</fullName>
    </submittedName>
</protein>
<dbReference type="InterPro" id="IPR057220">
    <property type="entry name" value="DUF7898"/>
</dbReference>
<dbReference type="SUPFAM" id="SSF158702">
    <property type="entry name" value="Sec63 N-terminal domain-like"/>
    <property type="match status" value="1"/>
</dbReference>
<dbReference type="PANTHER" id="PTHR47961:SF6">
    <property type="entry name" value="DNA-DIRECTED DNA POLYMERASE"/>
    <property type="match status" value="1"/>
</dbReference>
<accession>U4L1M5</accession>
<keyword evidence="14" id="KW-1185">Reference proteome</keyword>
<keyword evidence="7" id="KW-0234">DNA repair</keyword>
<dbReference type="InterPro" id="IPR014001">
    <property type="entry name" value="Helicase_ATP-bd"/>
</dbReference>
<keyword evidence="6" id="KW-0067">ATP-binding</keyword>
<keyword evidence="5" id="KW-0347">Helicase</keyword>
<dbReference type="FunFam" id="3.40.50.300:FF:000813">
    <property type="entry name" value="helicase POLQ-like isoform X1"/>
    <property type="match status" value="1"/>
</dbReference>
<dbReference type="SMART" id="SM00490">
    <property type="entry name" value="HELICc"/>
    <property type="match status" value="1"/>
</dbReference>
<dbReference type="SMART" id="SM00487">
    <property type="entry name" value="DEXDc"/>
    <property type="match status" value="1"/>
</dbReference>
<evidence type="ECO:0000256" key="1">
    <source>
        <dbReference type="ARBA" id="ARBA00004123"/>
    </source>
</evidence>
<dbReference type="InterPro" id="IPR011545">
    <property type="entry name" value="DEAD/DEAH_box_helicase_dom"/>
</dbReference>
<feature type="region of interest" description="Disordered" evidence="10">
    <location>
        <begin position="140"/>
        <end position="161"/>
    </location>
</feature>
<evidence type="ECO:0000313" key="14">
    <source>
        <dbReference type="Proteomes" id="UP000018144"/>
    </source>
</evidence>
<dbReference type="EMBL" id="HF935457">
    <property type="protein sequence ID" value="CCX09336.1"/>
    <property type="molecule type" value="Genomic_DNA"/>
</dbReference>
<dbReference type="InterPro" id="IPR027417">
    <property type="entry name" value="P-loop_NTPase"/>
</dbReference>
<reference evidence="13 14" key="1">
    <citation type="journal article" date="2013" name="PLoS Genet.">
        <title>The genome and development-dependent transcriptomes of Pyronema confluens: a window into fungal evolution.</title>
        <authorList>
            <person name="Traeger S."/>
            <person name="Altegoer F."/>
            <person name="Freitag M."/>
            <person name="Gabaldon T."/>
            <person name="Kempken F."/>
            <person name="Kumar A."/>
            <person name="Marcet-Houben M."/>
            <person name="Poggeler S."/>
            <person name="Stajich J.E."/>
            <person name="Nowrousian M."/>
        </authorList>
    </citation>
    <scope>NUCLEOTIDE SEQUENCE [LARGE SCALE GENOMIC DNA]</scope>
    <source>
        <strain evidence="14">CBS 100304</strain>
        <tissue evidence="13">Vegetative mycelium</tissue>
    </source>
</reference>
<feature type="domain" description="Helicase ATP-binding" evidence="11">
    <location>
        <begin position="382"/>
        <end position="560"/>
    </location>
</feature>
<dbReference type="Gene3D" id="1.10.3380.20">
    <property type="match status" value="1"/>
</dbReference>
<evidence type="ECO:0000256" key="5">
    <source>
        <dbReference type="ARBA" id="ARBA00022806"/>
    </source>
</evidence>
<dbReference type="Proteomes" id="UP000018144">
    <property type="component" value="Unassembled WGS sequence"/>
</dbReference>
<dbReference type="InterPro" id="IPR046931">
    <property type="entry name" value="HTH_61"/>
</dbReference>
<dbReference type="Pfam" id="PF20470">
    <property type="entry name" value="HTH_61"/>
    <property type="match status" value="1"/>
</dbReference>
<dbReference type="GO" id="GO:0003676">
    <property type="term" value="F:nucleic acid binding"/>
    <property type="evidence" value="ECO:0007669"/>
    <property type="project" value="InterPro"/>
</dbReference>
<evidence type="ECO:0000256" key="6">
    <source>
        <dbReference type="ARBA" id="ARBA00022840"/>
    </source>
</evidence>
<dbReference type="Pfam" id="PF21099">
    <property type="entry name" value="POLQ_helical"/>
    <property type="match status" value="1"/>
</dbReference>